<dbReference type="SUPFAM" id="SSF63829">
    <property type="entry name" value="Calcium-dependent phosphotriesterase"/>
    <property type="match status" value="1"/>
</dbReference>
<dbReference type="Pfam" id="PF00034">
    <property type="entry name" value="Cytochrom_C"/>
    <property type="match status" value="1"/>
</dbReference>
<dbReference type="STRING" id="990371.SAMN05421813_12633"/>
<dbReference type="Gene3D" id="1.10.760.10">
    <property type="entry name" value="Cytochrome c-like domain"/>
    <property type="match status" value="1"/>
</dbReference>
<dbReference type="GO" id="GO:0020037">
    <property type="term" value="F:heme binding"/>
    <property type="evidence" value="ECO:0007669"/>
    <property type="project" value="InterPro"/>
</dbReference>
<keyword evidence="2 4" id="KW-0479">Metal-binding</keyword>
<dbReference type="SUPFAM" id="SSF46626">
    <property type="entry name" value="Cytochrome c"/>
    <property type="match status" value="1"/>
</dbReference>
<gene>
    <name evidence="6" type="ORF">SAMN05421813_12633</name>
</gene>
<dbReference type="PANTHER" id="PTHR33546:SF1">
    <property type="entry name" value="LARGE, MULTIFUNCTIONAL SECRETED PROTEIN"/>
    <property type="match status" value="1"/>
</dbReference>
<evidence type="ECO:0000256" key="3">
    <source>
        <dbReference type="ARBA" id="ARBA00023004"/>
    </source>
</evidence>
<dbReference type="Gene3D" id="3.40.50.1110">
    <property type="entry name" value="SGNH hydrolase"/>
    <property type="match status" value="1"/>
</dbReference>
<dbReference type="Pfam" id="PF23500">
    <property type="entry name" value="DUF7133"/>
    <property type="match status" value="1"/>
</dbReference>
<dbReference type="RefSeq" id="WP_090706194.1">
    <property type="nucleotide sequence ID" value="NZ_FNHH01000026.1"/>
</dbReference>
<protein>
    <submittedName>
        <fullName evidence="6">Putative membrane-bound dehydrogenase domain-containing protein</fullName>
    </submittedName>
</protein>
<dbReference type="CDD" id="cd01834">
    <property type="entry name" value="SGNH_hydrolase_like_2"/>
    <property type="match status" value="1"/>
</dbReference>
<name>A0A1G9WQ11_9SPHI</name>
<organism evidence="6 7">
    <name type="scientific">Daejeonella rubra</name>
    <dbReference type="NCBI Taxonomy" id="990371"/>
    <lineage>
        <taxon>Bacteria</taxon>
        <taxon>Pseudomonadati</taxon>
        <taxon>Bacteroidota</taxon>
        <taxon>Sphingobacteriia</taxon>
        <taxon>Sphingobacteriales</taxon>
        <taxon>Sphingobacteriaceae</taxon>
        <taxon>Daejeonella</taxon>
    </lineage>
</organism>
<dbReference type="InterPro" id="IPR016024">
    <property type="entry name" value="ARM-type_fold"/>
</dbReference>
<keyword evidence="7" id="KW-1185">Reference proteome</keyword>
<sequence>MIIPKKKNLKVLLYTLTLVLIALTAFKFTQSDSAALKIKKGDHIILIGNNLGSRMMNYGHFETEMQLRYPDSMLYIRNMCDGGNTPGFRAHSGRALPWAFPGAEKFQTELAKNSNSEGFYDSPDTWISNHKADIIIAFFGYNESFQGAKGLENYKAELDAFIKHTLKQKYNGTSAPKLAIVSPIAFEDLSKQFDLPNGKTENINLELYAKAMKEVAAKNKVHYLNVFTPTKQWYDTNEKPQTIDGSQLTDAAYAKFGPLLADGIFGKSKVTPAMEANRKLVHEAVLEKNWMWHNDLKIPNGVHVFGRRYNPFGQDNYPAELKKIRELTVIRDQAIWMANKGKKMDLDAADKNTSPLPKIETNYNPEKNGSLEYLYGKDALDKFKLPPGYKIDLFASELEFKDVENPVQLSFDNKGRLWVATMPTYPHWQPGDKKPNDKIIILEDTNNDGKADKQTTFLDGIHLPVGFEIAPEGVYVSQGTNLVLYKDTNGDDKADSKEILLSGFDDHDTHHAHHAYTADPSGAIYMGEGVFLHTNVETSYGPVRATNGGFYRYNPARRQLERTAQLSIPNPWGIAFDEWGQNFFAETSGPDVLWMMPGSIKPRYGVATHKSTNLIEEKHRVRPTSGLEFISSRHFPDEVQGDMLINNTIGFLGTKEHAMEDKGTGFASKHRQDLLVSDDKNFRPVDMEFAPDGSLYVVDWHNVLIGHMQHNVRDPLRDHSHGRIYRITYPSRPLVKPAKVAGASINELLDNLKLPEYRTRYRTRRELRGRQASLVLAAITPWAAKLDKKDPRYEHHLLEALWVSWGLNKVDQKLLRQLLQAKNYKARAAAVRVLRYTGHQVADQPNLLIQAAKDVHGRVRLEAIVTASWLEKAKGLAILMEAGKHPLDEWMVPAYETALAHLNGSERVVKKEEPILTDLKGADRDLFIKGKAIYAKDGFCNTCHQSNGKGLESSGFPPLAGTTWVTGSEERLIKLVLKGLYGPIDVLGKKYPGQVPMTPFAGMLNDDEVAAVLTYVRNSFGNKAPAVSAEKVKATRAAVKDKTGFYSPEELLKQHPLEK</sequence>
<dbReference type="PROSITE" id="PS51007">
    <property type="entry name" value="CYTC"/>
    <property type="match status" value="1"/>
</dbReference>
<dbReference type="NCBIfam" id="TIGR02604">
    <property type="entry name" value="Piru_Ver_Nterm"/>
    <property type="match status" value="1"/>
</dbReference>
<feature type="domain" description="Cytochrome c" evidence="5">
    <location>
        <begin position="925"/>
        <end position="1020"/>
    </location>
</feature>
<dbReference type="GO" id="GO:0009055">
    <property type="term" value="F:electron transfer activity"/>
    <property type="evidence" value="ECO:0007669"/>
    <property type="project" value="InterPro"/>
</dbReference>
<reference evidence="7" key="1">
    <citation type="submission" date="2016-10" db="EMBL/GenBank/DDBJ databases">
        <authorList>
            <person name="Varghese N."/>
            <person name="Submissions S."/>
        </authorList>
    </citation>
    <scope>NUCLEOTIDE SEQUENCE [LARGE SCALE GENOMIC DNA]</scope>
    <source>
        <strain evidence="7">DSM 24536</strain>
    </source>
</reference>
<dbReference type="InterPro" id="IPR036909">
    <property type="entry name" value="Cyt_c-like_dom_sf"/>
</dbReference>
<dbReference type="InterPro" id="IPR011042">
    <property type="entry name" value="6-blade_b-propeller_TolB-like"/>
</dbReference>
<dbReference type="EMBL" id="FNHH01000026">
    <property type="protein sequence ID" value="SDM86519.1"/>
    <property type="molecule type" value="Genomic_DNA"/>
</dbReference>
<evidence type="ECO:0000256" key="4">
    <source>
        <dbReference type="PROSITE-ProRule" id="PRU00433"/>
    </source>
</evidence>
<dbReference type="InterPro" id="IPR055557">
    <property type="entry name" value="DUF7133"/>
</dbReference>
<proteinExistence type="predicted"/>
<dbReference type="GO" id="GO:0016788">
    <property type="term" value="F:hydrolase activity, acting on ester bonds"/>
    <property type="evidence" value="ECO:0007669"/>
    <property type="project" value="UniProtKB-ARBA"/>
</dbReference>
<dbReference type="GO" id="GO:0046872">
    <property type="term" value="F:metal ion binding"/>
    <property type="evidence" value="ECO:0007669"/>
    <property type="project" value="UniProtKB-KW"/>
</dbReference>
<keyword evidence="1 4" id="KW-0349">Heme</keyword>
<evidence type="ECO:0000256" key="1">
    <source>
        <dbReference type="ARBA" id="ARBA00022617"/>
    </source>
</evidence>
<keyword evidence="3 4" id="KW-0408">Iron</keyword>
<accession>A0A1G9WQ11</accession>
<dbReference type="Gene3D" id="2.120.10.30">
    <property type="entry name" value="TolB, C-terminal domain"/>
    <property type="match status" value="1"/>
</dbReference>
<dbReference type="InterPro" id="IPR036514">
    <property type="entry name" value="SGNH_hydro_sf"/>
</dbReference>
<dbReference type="InterPro" id="IPR013428">
    <property type="entry name" value="Membrane-bound_put_N"/>
</dbReference>
<dbReference type="OrthoDB" id="9811395at2"/>
<evidence type="ECO:0000256" key="2">
    <source>
        <dbReference type="ARBA" id="ARBA00022723"/>
    </source>
</evidence>
<dbReference type="Proteomes" id="UP000199226">
    <property type="component" value="Unassembled WGS sequence"/>
</dbReference>
<dbReference type="PANTHER" id="PTHR33546">
    <property type="entry name" value="LARGE, MULTIFUNCTIONAL SECRETED PROTEIN-RELATED"/>
    <property type="match status" value="1"/>
</dbReference>
<evidence type="ECO:0000313" key="6">
    <source>
        <dbReference type="EMBL" id="SDM86519.1"/>
    </source>
</evidence>
<dbReference type="SUPFAM" id="SSF52266">
    <property type="entry name" value="SGNH hydrolase"/>
    <property type="match status" value="1"/>
</dbReference>
<evidence type="ECO:0000259" key="5">
    <source>
        <dbReference type="PROSITE" id="PS51007"/>
    </source>
</evidence>
<dbReference type="SUPFAM" id="SSF48371">
    <property type="entry name" value="ARM repeat"/>
    <property type="match status" value="1"/>
</dbReference>
<dbReference type="InterPro" id="IPR011989">
    <property type="entry name" value="ARM-like"/>
</dbReference>
<dbReference type="InterPro" id="IPR009056">
    <property type="entry name" value="Cyt_c-like_dom"/>
</dbReference>
<evidence type="ECO:0000313" key="7">
    <source>
        <dbReference type="Proteomes" id="UP000199226"/>
    </source>
</evidence>
<dbReference type="Gene3D" id="1.25.10.10">
    <property type="entry name" value="Leucine-rich Repeat Variant"/>
    <property type="match status" value="1"/>
</dbReference>
<dbReference type="AlphaFoldDB" id="A0A1G9WQ11"/>